<feature type="non-terminal residue" evidence="3">
    <location>
        <position position="1666"/>
    </location>
</feature>
<dbReference type="STRING" id="649764.HMPREF0762_01092"/>
<keyword evidence="4" id="KW-1185">Reference proteome</keyword>
<protein>
    <submittedName>
        <fullName evidence="3">Uncharacterized protein</fullName>
    </submittedName>
</protein>
<dbReference type="HOGENOM" id="CLU_241985_0_0_11"/>
<feature type="transmembrane region" description="Helical" evidence="2">
    <location>
        <begin position="59"/>
        <end position="86"/>
    </location>
</feature>
<dbReference type="eggNOG" id="COG3156">
    <property type="taxonomic scope" value="Bacteria"/>
</dbReference>
<evidence type="ECO:0000256" key="1">
    <source>
        <dbReference type="SAM" id="MobiDB-lite"/>
    </source>
</evidence>
<proteinExistence type="predicted"/>
<feature type="compositionally biased region" description="Basic and acidic residues" evidence="1">
    <location>
        <begin position="268"/>
        <end position="315"/>
    </location>
</feature>
<feature type="region of interest" description="Disordered" evidence="1">
    <location>
        <begin position="1310"/>
        <end position="1333"/>
    </location>
</feature>
<evidence type="ECO:0000313" key="3">
    <source>
        <dbReference type="EMBL" id="EEZ61024.1"/>
    </source>
</evidence>
<comment type="caution">
    <text evidence="3">The sequence shown here is derived from an EMBL/GenBank/DDBJ whole genome shotgun (WGS) entry which is preliminary data.</text>
</comment>
<keyword evidence="2" id="KW-0472">Membrane</keyword>
<keyword evidence="2" id="KW-0812">Transmembrane</keyword>
<organism evidence="3 4">
    <name type="scientific">Slackia exigua (strain ATCC 700122 / DSM 15923 / CIP 105133 / JCM 11022 / KCTC 5966 / S-7)</name>
    <dbReference type="NCBI Taxonomy" id="649764"/>
    <lineage>
        <taxon>Bacteria</taxon>
        <taxon>Bacillati</taxon>
        <taxon>Actinomycetota</taxon>
        <taxon>Coriobacteriia</taxon>
        <taxon>Eggerthellales</taxon>
        <taxon>Eggerthellaceae</taxon>
        <taxon>Slackia</taxon>
    </lineage>
</organism>
<sequence length="1666" mass="178110">MKLSANQAAVWLAERIHGFQGCFARRSAQEPDGLKRPIEPVEGMNDMDARREARNIKDVAGFVAVMAAGVLAAAIMVVSLAVIALADVDAVPRIASFEAKDPVAALSVKNGTPLDKAGLPDELVAVVKLDKDEDADSFVQATPASKDADQRHYAAPAGADALYAAGDRVVYSCDNDSDEATDPVYRVYGSLGEGEASWFASDKQGAIQGRMVDIPVTWAGDYDANQAGTYVMTASFSGYAYAEARPHATVDVAAAETGGEGADNAKPAPDEPESKEADSEKEKDGKGGEDKAAADTKDGTAEEKDDAKAKDKAEDASPVQTEPATLTADAGDGMKVTVEAPAGTLPCPADELTLSVAPVDDPKAQELVESQADDPADGARRETRLYDVKLTRDGQEVQPAGDVKMTFEGVDAPKGDAELYSLDESAETVERLDAAESGDTSMSAVTQGFPTCAVTWTVDFRFDGGTFSIAGESSVLLSEVFSRLSVGREASDVVSCEFSDPALLSVEREGDDWRLASLAPFSTEERLSCAFPNGDVVEIGVTDAPAGGVAEDYVPGTGEVSGLNVSKATGTAPFDADDSAGNDSSASNDVVRSFDTVFYSVGYTLNLADKYQGLFSGYKKANLYVEATLPLPKEQAAFDLGAMSWLTDAQVTDNGASQTLTGYYALDTGGKAYAVPSTGTMKLAVAVKNMANGTNVNLTEIKCWLDAGKEKTVTPTDTAVSSKANYNVGIKDFTWEVGTADYAAGTIAMNSESTPYHGSIESYGVYVSVVKDAKKGDRGLFVEDEINCEFDLKAYEYYFDGSSYVPLANTVLWDCSLYTEEAQGTQNREMLYMKMGNGNNKYRLPYSRKDIGDRSNSAFDSGTISVEPRGGNTYHVKFSGIKTDGIFPTNAANDDVLDGGQNMIATGVVEVYQPFHWNGATPAGGPGVKRYTDVCTDGTFKINRQTHDDPNAVFQPETVSDNRNFLPINYGGTGDASLYVSLRDNATIHVGDTYSVSVHGNAFPTATYGFVHEDIFVKFDGRVFDVDEGSIQANVGLSDGVPLTNPYFDISVYYVGHDQAGVQWDGLDRMRYYNPSNYAAGGFQLFSSMDELHATLGQDALCCGLYFKIRNIDIAALQRDDLKYGYYNDYETVGAVFDLVAKSNEGFDGPVTHILASSVKYRADGSMVETDYDRSWPNYDVPTGATWVMGSYYYPAAYDGNGNCIRNARYDITADSDSTNWRSGKTVYILGEECRTEQRIANEQNGKSKQTYFVPSGERYADYALRSKVLFGGNYTKTSDVTVTATLDKGLSYIPDTAYLGGTYVQPTDSKHSGSVTGGVKLRDNGTVAGAPTSATTIGSVDMAIEEHADGTTTLTWKLTNVELGKEIPEIHYSTKIGDEANLENDVHDGETLKSVAATYTTDSGVKDEASSTTSLKIIALESATIVDGVMKDGVLHGDEAEFDVDEDIAFTIDYTNDSAQTLDNMEILDVLPYDGDLRGSSFHGDYEVASVTVERLNDAAGNYALDYTEDASVRDHEGDPFGISPAYTSASATVAGRITTLELPAGAAPTMFRFIGTGIGPYAQARITVTLHPTGNKDQDVYENDAGYSTATIPKEVYAVPVKATVRASQAPFSFVKVDRDGAPLAGAAFELYACPAGCDHSLWPLASAASEAAGCWVVSSPFRR</sequence>
<gene>
    <name evidence="3" type="ORF">HMPREF0762_01092</name>
</gene>
<dbReference type="EMBL" id="ACUX02000007">
    <property type="protein sequence ID" value="EEZ61024.1"/>
    <property type="molecule type" value="Genomic_DNA"/>
</dbReference>
<name>D0WH60_SLAES</name>
<dbReference type="Proteomes" id="UP000006001">
    <property type="component" value="Unassembled WGS sequence"/>
</dbReference>
<feature type="region of interest" description="Disordered" evidence="1">
    <location>
        <begin position="257"/>
        <end position="333"/>
    </location>
</feature>
<evidence type="ECO:0000313" key="4">
    <source>
        <dbReference type="Proteomes" id="UP000006001"/>
    </source>
</evidence>
<accession>D0WH60</accession>
<evidence type="ECO:0000256" key="2">
    <source>
        <dbReference type="SAM" id="Phobius"/>
    </source>
</evidence>
<reference evidence="3" key="1">
    <citation type="submission" date="2009-10" db="EMBL/GenBank/DDBJ databases">
        <authorList>
            <person name="Weinstock G."/>
            <person name="Sodergren E."/>
            <person name="Clifton S."/>
            <person name="Fulton L."/>
            <person name="Fulton B."/>
            <person name="Courtney L."/>
            <person name="Fronick C."/>
            <person name="Harrison M."/>
            <person name="Strong C."/>
            <person name="Farmer C."/>
            <person name="Delahaunty K."/>
            <person name="Markovic C."/>
            <person name="Hall O."/>
            <person name="Minx P."/>
            <person name="Tomlinson C."/>
            <person name="Mitreva M."/>
            <person name="Nelson J."/>
            <person name="Hou S."/>
            <person name="Wollam A."/>
            <person name="Pepin K.H."/>
            <person name="Johnson M."/>
            <person name="Bhonagiri V."/>
            <person name="Nash W.E."/>
            <person name="Warren W."/>
            <person name="Chinwalla A."/>
            <person name="Mardis E.R."/>
            <person name="Wilson R.K."/>
        </authorList>
    </citation>
    <scope>NUCLEOTIDE SEQUENCE [LARGE SCALE GENOMIC DNA]</scope>
    <source>
        <strain evidence="3">ATCC 700122</strain>
    </source>
</reference>
<keyword evidence="2" id="KW-1133">Transmembrane helix</keyword>